<evidence type="ECO:0000256" key="6">
    <source>
        <dbReference type="ARBA" id="ARBA00047188"/>
    </source>
</evidence>
<dbReference type="Proteomes" id="UP000324896">
    <property type="component" value="Unassembled WGS sequence"/>
</dbReference>
<dbReference type="AlphaFoldDB" id="A0A1G6LUL0"/>
<name>A0A1G6LUL0_9FIRM</name>
<evidence type="ECO:0000313" key="9">
    <source>
        <dbReference type="EMBL" id="SDC46952.1"/>
    </source>
</evidence>
<keyword evidence="4" id="KW-0804">Transcription</keyword>
<comment type="subcellular location">
    <subcellularLocation>
        <location evidence="1">Cytoplasm</location>
    </subcellularLocation>
</comment>
<evidence type="ECO:0000256" key="4">
    <source>
        <dbReference type="ARBA" id="ARBA00023163"/>
    </source>
</evidence>
<dbReference type="SUPFAM" id="SSF46785">
    <property type="entry name" value="Winged helix' DNA-binding domain"/>
    <property type="match status" value="1"/>
</dbReference>
<accession>A0A1G6LUL0</accession>
<protein>
    <recommendedName>
        <fullName evidence="6">HTH-type transcriptional regulator SarZ</fullName>
    </recommendedName>
    <alternativeName>
        <fullName evidence="7">Staphylococcal accessory regulator Z</fullName>
    </alternativeName>
</protein>
<keyword evidence="2" id="KW-0805">Transcription regulation</keyword>
<feature type="domain" description="HTH marR-type" evidence="8">
    <location>
        <begin position="1"/>
        <end position="80"/>
    </location>
</feature>
<evidence type="ECO:0000256" key="5">
    <source>
        <dbReference type="ARBA" id="ARBA00046337"/>
    </source>
</evidence>
<sequence length="86" mass="10139">MGVDKATISRAIYSLIDKNYLKKRKSPADGRVNLIYLTEKAEAVKEEINDIYQQWFQIFINKIGEKEAKRVLDNLEKMYEIVQNKE</sequence>
<comment type="similarity">
    <text evidence="5">Belongs to the SarZ family.</text>
</comment>
<dbReference type="InterPro" id="IPR000835">
    <property type="entry name" value="HTH_MarR-typ"/>
</dbReference>
<dbReference type="InterPro" id="IPR036388">
    <property type="entry name" value="WH-like_DNA-bd_sf"/>
</dbReference>
<organism evidence="9 10">
    <name type="scientific">Halanaerobium congolense</name>
    <dbReference type="NCBI Taxonomy" id="54121"/>
    <lineage>
        <taxon>Bacteria</taxon>
        <taxon>Bacillati</taxon>
        <taxon>Bacillota</taxon>
        <taxon>Clostridia</taxon>
        <taxon>Halanaerobiales</taxon>
        <taxon>Halanaerobiaceae</taxon>
        <taxon>Halanaerobium</taxon>
    </lineage>
</organism>
<dbReference type="Gene3D" id="1.10.10.10">
    <property type="entry name" value="Winged helix-like DNA-binding domain superfamily/Winged helix DNA-binding domain"/>
    <property type="match status" value="1"/>
</dbReference>
<dbReference type="InterPro" id="IPR036390">
    <property type="entry name" value="WH_DNA-bd_sf"/>
</dbReference>
<evidence type="ECO:0000313" key="10">
    <source>
        <dbReference type="Proteomes" id="UP000324896"/>
    </source>
</evidence>
<proteinExistence type="inferred from homology"/>
<dbReference type="GO" id="GO:0005737">
    <property type="term" value="C:cytoplasm"/>
    <property type="evidence" value="ECO:0007669"/>
    <property type="project" value="UniProtKB-SubCell"/>
</dbReference>
<evidence type="ECO:0000259" key="8">
    <source>
        <dbReference type="PROSITE" id="PS50995"/>
    </source>
</evidence>
<dbReference type="PANTHER" id="PTHR42756:SF1">
    <property type="entry name" value="TRANSCRIPTIONAL REPRESSOR OF EMRAB OPERON"/>
    <property type="match status" value="1"/>
</dbReference>
<gene>
    <name evidence="9" type="ORF">SAMN04488597_1077</name>
</gene>
<dbReference type="GO" id="GO:0003677">
    <property type="term" value="F:DNA binding"/>
    <property type="evidence" value="ECO:0007669"/>
    <property type="project" value="UniProtKB-KW"/>
</dbReference>
<evidence type="ECO:0000256" key="2">
    <source>
        <dbReference type="ARBA" id="ARBA00023015"/>
    </source>
</evidence>
<evidence type="ECO:0000256" key="3">
    <source>
        <dbReference type="ARBA" id="ARBA00023125"/>
    </source>
</evidence>
<dbReference type="GO" id="GO:0003700">
    <property type="term" value="F:DNA-binding transcription factor activity"/>
    <property type="evidence" value="ECO:0007669"/>
    <property type="project" value="InterPro"/>
</dbReference>
<evidence type="ECO:0000256" key="1">
    <source>
        <dbReference type="ARBA" id="ARBA00004496"/>
    </source>
</evidence>
<reference evidence="9 10" key="1">
    <citation type="submission" date="2016-10" db="EMBL/GenBank/DDBJ databases">
        <authorList>
            <person name="Varghese N."/>
            <person name="Submissions S."/>
        </authorList>
    </citation>
    <scope>NUCLEOTIDE SEQUENCE [LARGE SCALE GENOMIC DNA]</scope>
    <source>
        <strain evidence="9 10">WG10</strain>
    </source>
</reference>
<keyword evidence="3" id="KW-0238">DNA-binding</keyword>
<dbReference type="PANTHER" id="PTHR42756">
    <property type="entry name" value="TRANSCRIPTIONAL REGULATOR, MARR"/>
    <property type="match status" value="1"/>
</dbReference>
<dbReference type="EMBL" id="FMYT01000007">
    <property type="protein sequence ID" value="SDC46952.1"/>
    <property type="molecule type" value="Genomic_DNA"/>
</dbReference>
<evidence type="ECO:0000256" key="7">
    <source>
        <dbReference type="ARBA" id="ARBA00047207"/>
    </source>
</evidence>
<dbReference type="Pfam" id="PF22381">
    <property type="entry name" value="Staph_reg_Sar_Rot"/>
    <property type="match status" value="1"/>
</dbReference>
<dbReference type="PROSITE" id="PS50995">
    <property type="entry name" value="HTH_MARR_2"/>
    <property type="match status" value="1"/>
</dbReference>
<dbReference type="InterPro" id="IPR055166">
    <property type="entry name" value="Transc_reg_Sar_Rot_HTH"/>
</dbReference>